<dbReference type="Proteomes" id="UP001058074">
    <property type="component" value="Unassembled WGS sequence"/>
</dbReference>
<protein>
    <submittedName>
        <fullName evidence="1">Radical SAM protein</fullName>
    </submittedName>
</protein>
<comment type="caution">
    <text evidence="1">The sequence shown here is derived from an EMBL/GenBank/DDBJ whole genome shotgun (WGS) entry which is preliminary data.</text>
</comment>
<evidence type="ECO:0000313" key="2">
    <source>
        <dbReference type="Proteomes" id="UP001058074"/>
    </source>
</evidence>
<gene>
    <name evidence="1" type="ORF">rsdtw13_20120</name>
</gene>
<dbReference type="EMBL" id="BROD01000001">
    <property type="protein sequence ID" value="GKX66754.1"/>
    <property type="molecule type" value="Genomic_DNA"/>
</dbReference>
<organism evidence="1 2">
    <name type="scientific">Inconstantimicrobium mannanitabidum</name>
    <dbReference type="NCBI Taxonomy" id="1604901"/>
    <lineage>
        <taxon>Bacteria</taxon>
        <taxon>Bacillati</taxon>
        <taxon>Bacillota</taxon>
        <taxon>Clostridia</taxon>
        <taxon>Eubacteriales</taxon>
        <taxon>Clostridiaceae</taxon>
        <taxon>Inconstantimicrobium</taxon>
    </lineage>
</organism>
<sequence length="202" mass="23225">MKSMTILYTIGDSLYVNLTNRCPCNCTFCVRHEKDSVCEGENLWLEREPSAEEVIEEFKKRNLEDYKEVVFCGYGEPLVRIDELIEVSKYIRSVSDIKIRVNSNGLADLVHGKNTAEMLKGWVDSISISLNAPSKEEYNEITKSQFGLKAFDGLLNFAKEAKKNIEDVQFSVVDCITEDQIERSRKISEELQIPLRVRKMIE</sequence>
<accession>A0ACB5RDB7</accession>
<evidence type="ECO:0000313" key="1">
    <source>
        <dbReference type="EMBL" id="GKX66754.1"/>
    </source>
</evidence>
<reference evidence="1" key="1">
    <citation type="journal article" date="2025" name="Int. J. Syst. Evol. Microbiol.">
        <title>Inconstantimicrobium mannanitabidum sp. nov., a novel member of the family Clostridiaceae isolated from anoxic soil under the treatment of reductive soil disinfestation.</title>
        <authorList>
            <person name="Ueki A."/>
            <person name="Tonouchi A."/>
            <person name="Honma S."/>
            <person name="Kaku N."/>
            <person name="Ueki K."/>
        </authorList>
    </citation>
    <scope>NUCLEOTIDE SEQUENCE</scope>
    <source>
        <strain evidence="1">TW13</strain>
    </source>
</reference>
<proteinExistence type="predicted"/>
<name>A0ACB5RDB7_9CLOT</name>
<keyword evidence="2" id="KW-1185">Reference proteome</keyword>